<evidence type="ECO:0000313" key="1">
    <source>
        <dbReference type="EMBL" id="KAJ7032472.1"/>
    </source>
</evidence>
<gene>
    <name evidence="1" type="ORF">C8F04DRAFT_652694</name>
</gene>
<evidence type="ECO:0000313" key="2">
    <source>
        <dbReference type="Proteomes" id="UP001218188"/>
    </source>
</evidence>
<comment type="caution">
    <text evidence="1">The sequence shown here is derived from an EMBL/GenBank/DDBJ whole genome shotgun (WGS) entry which is preliminary data.</text>
</comment>
<dbReference type="EMBL" id="JARJCM010000072">
    <property type="protein sequence ID" value="KAJ7032472.1"/>
    <property type="molecule type" value="Genomic_DNA"/>
</dbReference>
<accession>A0AAD6SVD0</accession>
<name>A0AAD6SVD0_9AGAR</name>
<reference evidence="1" key="1">
    <citation type="submission" date="2023-03" db="EMBL/GenBank/DDBJ databases">
        <title>Massive genome expansion in bonnet fungi (Mycena s.s.) driven by repeated elements and novel gene families across ecological guilds.</title>
        <authorList>
            <consortium name="Lawrence Berkeley National Laboratory"/>
            <person name="Harder C.B."/>
            <person name="Miyauchi S."/>
            <person name="Viragh M."/>
            <person name="Kuo A."/>
            <person name="Thoen E."/>
            <person name="Andreopoulos B."/>
            <person name="Lu D."/>
            <person name="Skrede I."/>
            <person name="Drula E."/>
            <person name="Henrissat B."/>
            <person name="Morin E."/>
            <person name="Kohler A."/>
            <person name="Barry K."/>
            <person name="LaButti K."/>
            <person name="Morin E."/>
            <person name="Salamov A."/>
            <person name="Lipzen A."/>
            <person name="Mereny Z."/>
            <person name="Hegedus B."/>
            <person name="Baldrian P."/>
            <person name="Stursova M."/>
            <person name="Weitz H."/>
            <person name="Taylor A."/>
            <person name="Grigoriev I.V."/>
            <person name="Nagy L.G."/>
            <person name="Martin F."/>
            <person name="Kauserud H."/>
        </authorList>
    </citation>
    <scope>NUCLEOTIDE SEQUENCE</scope>
    <source>
        <strain evidence="1">CBHHK200</strain>
    </source>
</reference>
<organism evidence="1 2">
    <name type="scientific">Mycena alexandri</name>
    <dbReference type="NCBI Taxonomy" id="1745969"/>
    <lineage>
        <taxon>Eukaryota</taxon>
        <taxon>Fungi</taxon>
        <taxon>Dikarya</taxon>
        <taxon>Basidiomycota</taxon>
        <taxon>Agaricomycotina</taxon>
        <taxon>Agaricomycetes</taxon>
        <taxon>Agaricomycetidae</taxon>
        <taxon>Agaricales</taxon>
        <taxon>Marasmiineae</taxon>
        <taxon>Mycenaceae</taxon>
        <taxon>Mycena</taxon>
    </lineage>
</organism>
<dbReference type="AlphaFoldDB" id="A0AAD6SVD0"/>
<proteinExistence type="predicted"/>
<keyword evidence="2" id="KW-1185">Reference proteome</keyword>
<sequence>MLLRSSMDQLVPFEAISALGTSSFSSVSSLKIFSDRFGMPWYTAEVVRSLLLHFPLSIFYPGPPAFDKISLPSRANLSPRSRTLSLRALASTPLCLSGPISASPRALSTSSKGMEGGFFSSSLDIHSSTPWSPKSRSEFAMKLVSTSTTLTAPNTAIIRCVKSSQFSGAHFYKSNQTSLCRPTCRPTLSLWAVRTSLDVRRLSLSLGFAHVSRRAPPLSLSLGCARISRCAPPHSLSGLCAHLSMCAASLSLGFAHVSRRAPPFSLSLAAPPPSLSGLRVRLSTCAASLSLGCARISRCAPPPSLWAVRASLDVRRPTLSLGCAHISRCAPPLSL</sequence>
<protein>
    <submittedName>
        <fullName evidence="1">Uncharacterized protein</fullName>
    </submittedName>
</protein>
<dbReference type="Proteomes" id="UP001218188">
    <property type="component" value="Unassembled WGS sequence"/>
</dbReference>